<feature type="domain" description="Amine oxidase" evidence="4">
    <location>
        <begin position="9"/>
        <end position="420"/>
    </location>
</feature>
<evidence type="ECO:0000313" key="5">
    <source>
        <dbReference type="EMBL" id="GCE06322.1"/>
    </source>
</evidence>
<protein>
    <submittedName>
        <fullName evidence="5">Amine oxidase</fullName>
    </submittedName>
</protein>
<dbReference type="EMBL" id="BIFQ01000001">
    <property type="protein sequence ID" value="GCE06322.1"/>
    <property type="molecule type" value="Genomic_DNA"/>
</dbReference>
<dbReference type="InterPro" id="IPR001613">
    <property type="entry name" value="Flavin_amine_oxidase"/>
</dbReference>
<sequence length="430" mass="47673">MIIIVGAGLAGLTCARVLSEAGQKVLVLEAADQVGGRVRTDYHEDGYRLDRGFQVLFTAYEAAARHLNYNTLKQRKFNPGAILVKNGKQHEITDPRREPSHVFSSMVNPLISTADKLRTMKLSLQLQRASTEEIFAGAQEKDGKDLTTEEYLRQQGFSDKIIDNFFRPFYGGIFLERELQTSARMFQFTFKMLASGDIILPAEGIQRIPEQLAASLPRGSVRCNARVGELLLSDGEVRGVRLINGEEITADTVVMATSSPVAEKFTHKKLPDQPVSAVCLYFAGDERLYSQRKILLNADPHAYVNNAVLLSNIAPTYAPPRKHLLSVTVLGNPSEDDESVAERSRVELASWFPNHDLNHWQLLAVYRLPFAQFQQAPGIYDALPNNQTDVKGLYLAGEYTQSSSIQGAMHSGELAARALLKTQQLVPSQA</sequence>
<name>A0A401ZHJ7_9CHLR</name>
<gene>
    <name evidence="5" type="ORF">KDAU_36510</name>
</gene>
<proteinExistence type="predicted"/>
<reference evidence="6" key="1">
    <citation type="submission" date="2018-12" db="EMBL/GenBank/DDBJ databases">
        <title>Tengunoibacter tsumagoiensis gen. nov., sp. nov., Dictyobacter kobayashii sp. nov., D. alpinus sp. nov., and D. joshuensis sp. nov. and description of Dictyobacteraceae fam. nov. within the order Ktedonobacterales isolated from Tengu-no-mugimeshi.</title>
        <authorList>
            <person name="Wang C.M."/>
            <person name="Zheng Y."/>
            <person name="Sakai Y."/>
            <person name="Toyoda A."/>
            <person name="Minakuchi Y."/>
            <person name="Abe K."/>
            <person name="Yokota A."/>
            <person name="Yabe S."/>
        </authorList>
    </citation>
    <scope>NUCLEOTIDE SEQUENCE [LARGE SCALE GENOMIC DNA]</scope>
    <source>
        <strain evidence="6">S-27</strain>
    </source>
</reference>
<dbReference type="Gene3D" id="3.90.660.50">
    <property type="match status" value="1"/>
</dbReference>
<dbReference type="AlphaFoldDB" id="A0A401ZHJ7"/>
<evidence type="ECO:0000313" key="6">
    <source>
        <dbReference type="Proteomes" id="UP000287224"/>
    </source>
</evidence>
<dbReference type="SUPFAM" id="SSF51905">
    <property type="entry name" value="FAD/NAD(P)-binding domain"/>
    <property type="match status" value="1"/>
</dbReference>
<dbReference type="Pfam" id="PF01593">
    <property type="entry name" value="Amino_oxidase"/>
    <property type="match status" value="1"/>
</dbReference>
<accession>A0A401ZHJ7</accession>
<dbReference type="OrthoDB" id="9814556at2"/>
<keyword evidence="6" id="KW-1185">Reference proteome</keyword>
<organism evidence="5 6">
    <name type="scientific">Dictyobacter aurantiacus</name>
    <dbReference type="NCBI Taxonomy" id="1936993"/>
    <lineage>
        <taxon>Bacteria</taxon>
        <taxon>Bacillati</taxon>
        <taxon>Chloroflexota</taxon>
        <taxon>Ktedonobacteria</taxon>
        <taxon>Ktedonobacterales</taxon>
        <taxon>Dictyobacteraceae</taxon>
        <taxon>Dictyobacter</taxon>
    </lineage>
</organism>
<comment type="cofactor">
    <cofactor evidence="1">
        <name>FAD</name>
        <dbReference type="ChEBI" id="CHEBI:57692"/>
    </cofactor>
</comment>
<feature type="binding site" evidence="3">
    <location>
        <position position="227"/>
    </location>
    <ligand>
        <name>FAD</name>
        <dbReference type="ChEBI" id="CHEBI:57692"/>
    </ligand>
</feature>
<evidence type="ECO:0000256" key="1">
    <source>
        <dbReference type="ARBA" id="ARBA00001974"/>
    </source>
</evidence>
<dbReference type="PANTHER" id="PTHR42841">
    <property type="entry name" value="AMINE OXIDASE"/>
    <property type="match status" value="1"/>
</dbReference>
<evidence type="ECO:0000259" key="4">
    <source>
        <dbReference type="Pfam" id="PF01593"/>
    </source>
</evidence>
<comment type="caution">
    <text evidence="5">The sequence shown here is derived from an EMBL/GenBank/DDBJ whole genome shotgun (WGS) entry which is preliminary data.</text>
</comment>
<dbReference type="Proteomes" id="UP000287224">
    <property type="component" value="Unassembled WGS sequence"/>
</dbReference>
<evidence type="ECO:0000256" key="2">
    <source>
        <dbReference type="ARBA" id="ARBA00023002"/>
    </source>
</evidence>
<dbReference type="InterPro" id="IPR036188">
    <property type="entry name" value="FAD/NAD-bd_sf"/>
</dbReference>
<dbReference type="PRINTS" id="PR00757">
    <property type="entry name" value="AMINEOXDASEF"/>
</dbReference>
<evidence type="ECO:0000256" key="3">
    <source>
        <dbReference type="PIRSR" id="PIRSR601613-1"/>
    </source>
</evidence>
<keyword evidence="2" id="KW-0560">Oxidoreductase</keyword>
<dbReference type="RefSeq" id="WP_126597278.1">
    <property type="nucleotide sequence ID" value="NZ_BIFQ01000001.1"/>
</dbReference>
<dbReference type="InterPro" id="IPR002937">
    <property type="entry name" value="Amino_oxidase"/>
</dbReference>
<dbReference type="GO" id="GO:0016491">
    <property type="term" value="F:oxidoreductase activity"/>
    <property type="evidence" value="ECO:0007669"/>
    <property type="project" value="UniProtKB-KW"/>
</dbReference>
<dbReference type="Gene3D" id="3.50.50.60">
    <property type="entry name" value="FAD/NAD(P)-binding domain"/>
    <property type="match status" value="1"/>
</dbReference>
<feature type="binding site" evidence="3">
    <location>
        <begin position="29"/>
        <end position="30"/>
    </location>
    <ligand>
        <name>FAD</name>
        <dbReference type="ChEBI" id="CHEBI:57692"/>
    </ligand>
</feature>